<dbReference type="GO" id="GO:0005680">
    <property type="term" value="C:anaphase-promoting complex"/>
    <property type="evidence" value="ECO:0007669"/>
    <property type="project" value="InterPro"/>
</dbReference>
<dbReference type="GO" id="GO:0060090">
    <property type="term" value="F:molecular adaptor activity"/>
    <property type="evidence" value="ECO:0007669"/>
    <property type="project" value="TreeGrafter"/>
</dbReference>
<evidence type="ECO:0000256" key="1">
    <source>
        <dbReference type="ARBA" id="ARBA00022618"/>
    </source>
</evidence>
<dbReference type="PANTHER" id="PTHR12827:SF3">
    <property type="entry name" value="ANAPHASE-PROMOTING COMPLEX SUBUNIT 1"/>
    <property type="match status" value="1"/>
</dbReference>
<proteinExistence type="predicted"/>
<keyword evidence="1" id="KW-0132">Cell division</keyword>
<reference evidence="5" key="2">
    <citation type="journal article" date="2016" name="Sci. Rep.">
        <title>Dictyocaulus viviparus genome, variome and transcriptome elucidate lungworm biology and support future intervention.</title>
        <authorList>
            <person name="McNulty S.N."/>
            <person name="Strube C."/>
            <person name="Rosa B.A."/>
            <person name="Martin J.C."/>
            <person name="Tyagi R."/>
            <person name="Choi Y.J."/>
            <person name="Wang Q."/>
            <person name="Hallsworth Pepin K."/>
            <person name="Zhang X."/>
            <person name="Ozersky P."/>
            <person name="Wilson R.K."/>
            <person name="Sternberg P.W."/>
            <person name="Gasser R.B."/>
            <person name="Mitreva M."/>
        </authorList>
    </citation>
    <scope>NUCLEOTIDE SEQUENCE [LARGE SCALE GENOMIC DNA]</scope>
    <source>
        <strain evidence="5">HannoverDv2000</strain>
    </source>
</reference>
<dbReference type="GO" id="GO:0031145">
    <property type="term" value="P:anaphase-promoting complex-dependent catabolic process"/>
    <property type="evidence" value="ECO:0007669"/>
    <property type="project" value="TreeGrafter"/>
</dbReference>
<evidence type="ECO:0000313" key="4">
    <source>
        <dbReference type="EMBL" id="KJH53676.1"/>
    </source>
</evidence>
<dbReference type="Proteomes" id="UP000053766">
    <property type="component" value="Unassembled WGS sequence"/>
</dbReference>
<dbReference type="STRING" id="29172.A0A0D8YG79"/>
<dbReference type="OrthoDB" id="26401at2759"/>
<sequence length="540" mass="61893">MYMRTGNMTIANDLELPSTISMLEAIRPDVVFVRVLARNLVLWDMIEPSCSWVDKQIPNIIREYALAMFKFPSEVEANISEKEQIYWDEVVDKETVAEVYLYAMAAACFAMALKFSGSIGDTYVAALNILEDRMQSLMHDYSIETIDWPARHMISAASRSVVNLCTDMILTSMSIVSEFSLMGYFVLFYKKDNLFFLNENICSIDSRLIRAISNEVTSISYKLNVGRGKVNNIRYARYRRLHDCELSYWSHYPWKYNEEMSVHRALAILFLGEGRYGFKRDNLSIALMVISLYPIIAHNVGDNRLYHQPLRFLWTNAVEPRLLIPMCRKKNKPLQCDVEIKFKASKTLRKWFLLIYDPSLRPCFCSAPTILPPIDDLSMIALSGAGIEKIGFDLKNEDRKRDFVEILTAGHGRVAVTVTESCLDDHELAQQKDWTLQQIFDHRLERPGCKAIKLSKERERMEASNHVGGDLRWRSIDSAPAIRQYLKTLHMEITSSPQSLASFVVDDVKLASCVAKFIGNTSLANRLDIEGQRLEHAKST</sequence>
<dbReference type="GO" id="GO:0007091">
    <property type="term" value="P:metaphase/anaphase transition of mitotic cell cycle"/>
    <property type="evidence" value="ECO:0007669"/>
    <property type="project" value="TreeGrafter"/>
</dbReference>
<gene>
    <name evidence="4" type="ORF">DICVIV_00105</name>
</gene>
<name>A0A0D8YG79_DICVI</name>
<dbReference type="GO" id="GO:0070979">
    <property type="term" value="P:protein K11-linked ubiquitination"/>
    <property type="evidence" value="ECO:0007669"/>
    <property type="project" value="TreeGrafter"/>
</dbReference>
<dbReference type="GO" id="GO:0051301">
    <property type="term" value="P:cell division"/>
    <property type="evidence" value="ECO:0007669"/>
    <property type="project" value="UniProtKB-KW"/>
</dbReference>
<dbReference type="PANTHER" id="PTHR12827">
    <property type="entry name" value="MEIOTIC CHECKPOINT REGULATOR TSG24 FAMILY MEMBER"/>
    <property type="match status" value="1"/>
</dbReference>
<reference evidence="4 5" key="1">
    <citation type="submission" date="2013-11" db="EMBL/GenBank/DDBJ databases">
        <title>Draft genome of the bovine lungworm Dictyocaulus viviparus.</title>
        <authorList>
            <person name="Mitreva M."/>
        </authorList>
    </citation>
    <scope>NUCLEOTIDE SEQUENCE [LARGE SCALE GENOMIC DNA]</scope>
    <source>
        <strain evidence="4 5">HannoverDv2000</strain>
    </source>
</reference>
<keyword evidence="2" id="KW-0498">Mitosis</keyword>
<evidence type="ECO:0000256" key="2">
    <source>
        <dbReference type="ARBA" id="ARBA00022776"/>
    </source>
</evidence>
<evidence type="ECO:0000313" key="5">
    <source>
        <dbReference type="Proteomes" id="UP000053766"/>
    </source>
</evidence>
<dbReference type="AlphaFoldDB" id="A0A0D8YG79"/>
<protein>
    <submittedName>
        <fullName evidence="4">Uncharacterized protein</fullName>
    </submittedName>
</protein>
<evidence type="ECO:0000256" key="3">
    <source>
        <dbReference type="ARBA" id="ARBA00023306"/>
    </source>
</evidence>
<keyword evidence="5" id="KW-1185">Reference proteome</keyword>
<keyword evidence="3" id="KW-0131">Cell cycle</keyword>
<organism evidence="4 5">
    <name type="scientific">Dictyocaulus viviparus</name>
    <name type="common">Bovine lungworm</name>
    <dbReference type="NCBI Taxonomy" id="29172"/>
    <lineage>
        <taxon>Eukaryota</taxon>
        <taxon>Metazoa</taxon>
        <taxon>Ecdysozoa</taxon>
        <taxon>Nematoda</taxon>
        <taxon>Chromadorea</taxon>
        <taxon>Rhabditida</taxon>
        <taxon>Rhabditina</taxon>
        <taxon>Rhabditomorpha</taxon>
        <taxon>Strongyloidea</taxon>
        <taxon>Metastrongylidae</taxon>
        <taxon>Dictyocaulus</taxon>
    </lineage>
</organism>
<dbReference type="EMBL" id="KN716150">
    <property type="protein sequence ID" value="KJH53676.1"/>
    <property type="molecule type" value="Genomic_DNA"/>
</dbReference>
<accession>A0A0D8YG79</accession>
<dbReference type="InterPro" id="IPR024990">
    <property type="entry name" value="Apc1"/>
</dbReference>